<dbReference type="OrthoDB" id="9806494at2"/>
<dbReference type="PIRSF" id="PIRSF008502">
    <property type="entry name" value="UCP008502"/>
    <property type="match status" value="1"/>
</dbReference>
<dbReference type="Gene3D" id="3.30.70.1280">
    <property type="entry name" value="SP0830-like domains"/>
    <property type="match status" value="1"/>
</dbReference>
<dbReference type="SUPFAM" id="SSF160379">
    <property type="entry name" value="SP0830-like"/>
    <property type="match status" value="1"/>
</dbReference>
<accession>A0A4D7JXI1</accession>
<dbReference type="EMBL" id="CP028923">
    <property type="protein sequence ID" value="QCK16866.1"/>
    <property type="molecule type" value="Genomic_DNA"/>
</dbReference>
<evidence type="ECO:0000313" key="1">
    <source>
        <dbReference type="EMBL" id="QCK16866.1"/>
    </source>
</evidence>
<dbReference type="RefSeq" id="WP_137092459.1">
    <property type="nucleotide sequence ID" value="NZ_CP028923.1"/>
</dbReference>
<dbReference type="Proteomes" id="UP000298616">
    <property type="component" value="Chromosome"/>
</dbReference>
<dbReference type="PANTHER" id="PTHR36439:SF1">
    <property type="entry name" value="DUF1697 DOMAIN-CONTAINING PROTEIN"/>
    <property type="match status" value="1"/>
</dbReference>
<gene>
    <name evidence="1" type="ORF">DCC35_20075</name>
</gene>
<evidence type="ECO:0000313" key="2">
    <source>
        <dbReference type="Proteomes" id="UP000298616"/>
    </source>
</evidence>
<dbReference type="InterPro" id="IPR012545">
    <property type="entry name" value="DUF1697"/>
</dbReference>
<sequence length="179" mass="20759">MKRKICLLRGVNVGGKNKIKMKEFRELLESSGFRNVSTYIQSGNMVFDYQEEDCIRIATNIKKLILDKYSYDVSCLVIQPEKLEGILRSLPSKISEGRSSKKIYFMLLDDTPDSDRIKTLIEDFSYEPERFEILDDVVYYSIPDHISPGKLNTNLFENKLKITGTTRNQNTIEKLLEMV</sequence>
<proteinExistence type="predicted"/>
<dbReference type="KEGG" id="fpf:DCC35_20075"/>
<name>A0A4D7JXI1_9BACT</name>
<reference evidence="1 2" key="1">
    <citation type="submission" date="2018-04" db="EMBL/GenBank/DDBJ databases">
        <title>Complete genome uncultured novel isolate.</title>
        <authorList>
            <person name="Merlino G."/>
        </authorList>
    </citation>
    <scope>NUCLEOTIDE SEQUENCE [LARGE SCALE GENOMIC DNA]</scope>
    <source>
        <strain evidence="2">R1DC9</strain>
    </source>
</reference>
<dbReference type="AlphaFoldDB" id="A0A4D7JXI1"/>
<dbReference type="Pfam" id="PF08002">
    <property type="entry name" value="DUF1697"/>
    <property type="match status" value="1"/>
</dbReference>
<organism evidence="1 2">
    <name type="scientific">Mangrovivirga cuniculi</name>
    <dbReference type="NCBI Taxonomy" id="2715131"/>
    <lineage>
        <taxon>Bacteria</taxon>
        <taxon>Pseudomonadati</taxon>
        <taxon>Bacteroidota</taxon>
        <taxon>Cytophagia</taxon>
        <taxon>Cytophagales</taxon>
        <taxon>Mangrovivirgaceae</taxon>
        <taxon>Mangrovivirga</taxon>
    </lineage>
</organism>
<dbReference type="PANTHER" id="PTHR36439">
    <property type="entry name" value="BLL4334 PROTEIN"/>
    <property type="match status" value="1"/>
</dbReference>
<keyword evidence="2" id="KW-1185">Reference proteome</keyword>
<protein>
    <submittedName>
        <fullName evidence="1">DUF1697 domain-containing protein</fullName>
    </submittedName>
</protein>